<evidence type="ECO:0000313" key="3">
    <source>
        <dbReference type="Proteomes" id="UP000762676"/>
    </source>
</evidence>
<feature type="region of interest" description="Disordered" evidence="1">
    <location>
        <begin position="152"/>
        <end position="189"/>
    </location>
</feature>
<dbReference type="EMBL" id="BMAT01008579">
    <property type="protein sequence ID" value="GFR88652.1"/>
    <property type="molecule type" value="Genomic_DNA"/>
</dbReference>
<proteinExistence type="predicted"/>
<dbReference type="Proteomes" id="UP000762676">
    <property type="component" value="Unassembled WGS sequence"/>
</dbReference>
<feature type="region of interest" description="Disordered" evidence="1">
    <location>
        <begin position="1"/>
        <end position="56"/>
    </location>
</feature>
<reference evidence="2 3" key="1">
    <citation type="journal article" date="2021" name="Elife">
        <title>Chloroplast acquisition without the gene transfer in kleptoplastic sea slugs, Plakobranchus ocellatus.</title>
        <authorList>
            <person name="Maeda T."/>
            <person name="Takahashi S."/>
            <person name="Yoshida T."/>
            <person name="Shimamura S."/>
            <person name="Takaki Y."/>
            <person name="Nagai Y."/>
            <person name="Toyoda A."/>
            <person name="Suzuki Y."/>
            <person name="Arimoto A."/>
            <person name="Ishii H."/>
            <person name="Satoh N."/>
            <person name="Nishiyama T."/>
            <person name="Hasebe M."/>
            <person name="Maruyama T."/>
            <person name="Minagawa J."/>
            <person name="Obokata J."/>
            <person name="Shigenobu S."/>
        </authorList>
    </citation>
    <scope>NUCLEOTIDE SEQUENCE [LARGE SCALE GENOMIC DNA]</scope>
</reference>
<evidence type="ECO:0000256" key="1">
    <source>
        <dbReference type="SAM" id="MobiDB-lite"/>
    </source>
</evidence>
<keyword evidence="3" id="KW-1185">Reference proteome</keyword>
<protein>
    <submittedName>
        <fullName evidence="2">Uncharacterized protein</fullName>
    </submittedName>
</protein>
<feature type="compositionally biased region" description="Pro residues" evidence="1">
    <location>
        <begin position="168"/>
        <end position="179"/>
    </location>
</feature>
<organism evidence="2 3">
    <name type="scientific">Elysia marginata</name>
    <dbReference type="NCBI Taxonomy" id="1093978"/>
    <lineage>
        <taxon>Eukaryota</taxon>
        <taxon>Metazoa</taxon>
        <taxon>Spiralia</taxon>
        <taxon>Lophotrochozoa</taxon>
        <taxon>Mollusca</taxon>
        <taxon>Gastropoda</taxon>
        <taxon>Heterobranchia</taxon>
        <taxon>Euthyneura</taxon>
        <taxon>Panpulmonata</taxon>
        <taxon>Sacoglossa</taxon>
        <taxon>Placobranchoidea</taxon>
        <taxon>Plakobranchidae</taxon>
        <taxon>Elysia</taxon>
    </lineage>
</organism>
<feature type="compositionally biased region" description="Basic and acidic residues" evidence="1">
    <location>
        <begin position="31"/>
        <end position="42"/>
    </location>
</feature>
<evidence type="ECO:0000313" key="2">
    <source>
        <dbReference type="EMBL" id="GFR88652.1"/>
    </source>
</evidence>
<accession>A0AAV4GTJ6</accession>
<gene>
    <name evidence="2" type="ORF">ElyMa_004257700</name>
</gene>
<sequence length="231" mass="24709">MAEGRWSGELLLPPEPAVRRTLTNPESVVALREKSSRPRDARGSPPVAPRSVGSAGDRKFTMRCYSTDTALDYNQGICSNAGLDASLAGSRDGAYCRRSASLQQHSTIGPGTYKKLEGGVGLVRGGIVGGSGGASGLVPRKRPPMVRQRVKVQNNPPDLHYSSVSVPTPDPDPDPPASPVVPLALPDGEDTQCAPTWNTYLYQLQLQAPQPICVPPTHEIPNRPPQYDPKE</sequence>
<name>A0AAV4GTJ6_9GAST</name>
<comment type="caution">
    <text evidence="2">The sequence shown here is derived from an EMBL/GenBank/DDBJ whole genome shotgun (WGS) entry which is preliminary data.</text>
</comment>
<dbReference type="AlphaFoldDB" id="A0AAV4GTJ6"/>